<feature type="non-terminal residue" evidence="4">
    <location>
        <position position="1"/>
    </location>
</feature>
<evidence type="ECO:0000256" key="1">
    <source>
        <dbReference type="ARBA" id="ARBA00022448"/>
    </source>
</evidence>
<dbReference type="FunFam" id="2.40.420.20:FF:000006">
    <property type="entry name" value="RND family efflux transporter MFP subunit"/>
    <property type="match status" value="1"/>
</dbReference>
<protein>
    <recommendedName>
        <fullName evidence="5">RND efflux pump membrane fusion protein barrel-sandwich domain-containing protein</fullName>
    </recommendedName>
</protein>
<dbReference type="GO" id="GO:0060003">
    <property type="term" value="P:copper ion export"/>
    <property type="evidence" value="ECO:0007669"/>
    <property type="project" value="TreeGrafter"/>
</dbReference>
<dbReference type="AlphaFoldDB" id="X1UV50"/>
<reference evidence="4" key="1">
    <citation type="journal article" date="2014" name="Front. Microbiol.">
        <title>High frequency of phylogenetically diverse reductive dehalogenase-homologous genes in deep subseafloor sedimentary metagenomes.</title>
        <authorList>
            <person name="Kawai M."/>
            <person name="Futagami T."/>
            <person name="Toyoda A."/>
            <person name="Takaki Y."/>
            <person name="Nishi S."/>
            <person name="Hori S."/>
            <person name="Arai W."/>
            <person name="Tsubouchi T."/>
            <person name="Morono Y."/>
            <person name="Uchiyama I."/>
            <person name="Ito T."/>
            <person name="Fujiyama A."/>
            <person name="Inagaki F."/>
            <person name="Takami H."/>
        </authorList>
    </citation>
    <scope>NUCLEOTIDE SEQUENCE</scope>
    <source>
        <strain evidence="4">Expedition CK06-06</strain>
    </source>
</reference>
<keyword evidence="1" id="KW-0813">Transport</keyword>
<dbReference type="EMBL" id="BARW01034156">
    <property type="protein sequence ID" value="GAJ03761.1"/>
    <property type="molecule type" value="Genomic_DNA"/>
</dbReference>
<dbReference type="InterPro" id="IPR058649">
    <property type="entry name" value="CzcB_C"/>
</dbReference>
<evidence type="ECO:0000259" key="3">
    <source>
        <dbReference type="Pfam" id="PF25975"/>
    </source>
</evidence>
<dbReference type="PANTHER" id="PTHR30097">
    <property type="entry name" value="CATION EFFLUX SYSTEM PROTEIN CUSB"/>
    <property type="match status" value="1"/>
</dbReference>
<dbReference type="PANTHER" id="PTHR30097:SF4">
    <property type="entry name" value="SLR6042 PROTEIN"/>
    <property type="match status" value="1"/>
</dbReference>
<name>X1UV50_9ZZZZ</name>
<proteinExistence type="predicted"/>
<dbReference type="GO" id="GO:0015679">
    <property type="term" value="P:plasma membrane copper ion transport"/>
    <property type="evidence" value="ECO:0007669"/>
    <property type="project" value="TreeGrafter"/>
</dbReference>
<organism evidence="4">
    <name type="scientific">marine sediment metagenome</name>
    <dbReference type="NCBI Taxonomy" id="412755"/>
    <lineage>
        <taxon>unclassified sequences</taxon>
        <taxon>metagenomes</taxon>
        <taxon>ecological metagenomes</taxon>
    </lineage>
</organism>
<sequence>ISDLIDEKLRTIKIRVEVKNENSLLKPNMYIQGLIENKAASKELLSIPDEAIQNLNGEKIVFVLGEKNVFAIRHVELGKKVGKKRIIASGLKIGEKIVIKGAFNLKAELSKATFGDVHVH</sequence>
<dbReference type="Pfam" id="PF25975">
    <property type="entry name" value="CzcB_C"/>
    <property type="match status" value="1"/>
</dbReference>
<dbReference type="InterPro" id="IPR051909">
    <property type="entry name" value="MFP_Cation_Efflux"/>
</dbReference>
<comment type="caution">
    <text evidence="4">The sequence shown here is derived from an EMBL/GenBank/DDBJ whole genome shotgun (WGS) entry which is preliminary data.</text>
</comment>
<evidence type="ECO:0000259" key="2">
    <source>
        <dbReference type="Pfam" id="PF25954"/>
    </source>
</evidence>
<dbReference type="InterPro" id="IPR058792">
    <property type="entry name" value="Beta-barrel_RND_2"/>
</dbReference>
<dbReference type="GO" id="GO:0030313">
    <property type="term" value="C:cell envelope"/>
    <property type="evidence" value="ECO:0007669"/>
    <property type="project" value="TreeGrafter"/>
</dbReference>
<evidence type="ECO:0008006" key="5">
    <source>
        <dbReference type="Google" id="ProtNLM"/>
    </source>
</evidence>
<gene>
    <name evidence="4" type="ORF">S12H4_53608</name>
</gene>
<dbReference type="Gene3D" id="2.40.420.20">
    <property type="match status" value="1"/>
</dbReference>
<feature type="domain" description="CzcB-like C-terminal circularly permuted SH3-like" evidence="3">
    <location>
        <begin position="46"/>
        <end position="106"/>
    </location>
</feature>
<dbReference type="Pfam" id="PF25954">
    <property type="entry name" value="Beta-barrel_RND_2"/>
    <property type="match status" value="1"/>
</dbReference>
<evidence type="ECO:0000313" key="4">
    <source>
        <dbReference type="EMBL" id="GAJ03761.1"/>
    </source>
</evidence>
<accession>X1UV50</accession>
<feature type="domain" description="CusB-like beta-barrel" evidence="2">
    <location>
        <begin position="5"/>
        <end position="33"/>
    </location>
</feature>